<organism evidence="1 2">
    <name type="scientific">Dendrobium nobile</name>
    <name type="common">Orchid</name>
    <dbReference type="NCBI Taxonomy" id="94219"/>
    <lineage>
        <taxon>Eukaryota</taxon>
        <taxon>Viridiplantae</taxon>
        <taxon>Streptophyta</taxon>
        <taxon>Embryophyta</taxon>
        <taxon>Tracheophyta</taxon>
        <taxon>Spermatophyta</taxon>
        <taxon>Magnoliopsida</taxon>
        <taxon>Liliopsida</taxon>
        <taxon>Asparagales</taxon>
        <taxon>Orchidaceae</taxon>
        <taxon>Epidendroideae</taxon>
        <taxon>Malaxideae</taxon>
        <taxon>Dendrobiinae</taxon>
        <taxon>Dendrobium</taxon>
    </lineage>
</organism>
<name>A0A8T3A8T7_DENNO</name>
<evidence type="ECO:0000313" key="2">
    <source>
        <dbReference type="Proteomes" id="UP000829196"/>
    </source>
</evidence>
<gene>
    <name evidence="1" type="ORF">KFK09_026782</name>
</gene>
<dbReference type="AlphaFoldDB" id="A0A8T3A8T7"/>
<keyword evidence="2" id="KW-1185">Reference proteome</keyword>
<sequence>MLALCFSTYSVRSIYMHESFSSQVNPVTNNIHAINHWCNKVVYLPLFQKNRSMVCILRNQSPHLTTTKQFNVT</sequence>
<dbReference type="Proteomes" id="UP000829196">
    <property type="component" value="Unassembled WGS sequence"/>
</dbReference>
<proteinExistence type="predicted"/>
<evidence type="ECO:0000313" key="1">
    <source>
        <dbReference type="EMBL" id="KAI0492509.1"/>
    </source>
</evidence>
<protein>
    <submittedName>
        <fullName evidence="1">Uncharacterized protein</fullName>
    </submittedName>
</protein>
<reference evidence="1" key="1">
    <citation type="journal article" date="2022" name="Front. Genet.">
        <title>Chromosome-Scale Assembly of the Dendrobium nobile Genome Provides Insights Into the Molecular Mechanism of the Biosynthesis of the Medicinal Active Ingredient of Dendrobium.</title>
        <authorList>
            <person name="Xu Q."/>
            <person name="Niu S.-C."/>
            <person name="Li K.-L."/>
            <person name="Zheng P.-J."/>
            <person name="Zhang X.-J."/>
            <person name="Jia Y."/>
            <person name="Liu Y."/>
            <person name="Niu Y.-X."/>
            <person name="Yu L.-H."/>
            <person name="Chen D.-F."/>
            <person name="Zhang G.-Q."/>
        </authorList>
    </citation>
    <scope>NUCLEOTIDE SEQUENCE</scope>
    <source>
        <tissue evidence="1">Leaf</tissue>
    </source>
</reference>
<accession>A0A8T3A8T7</accession>
<dbReference type="EMBL" id="JAGYWB010000018">
    <property type="protein sequence ID" value="KAI0492509.1"/>
    <property type="molecule type" value="Genomic_DNA"/>
</dbReference>
<comment type="caution">
    <text evidence="1">The sequence shown here is derived from an EMBL/GenBank/DDBJ whole genome shotgun (WGS) entry which is preliminary data.</text>
</comment>